<sequence length="188" mass="19954">MKTQAQRVVEYQIEEKSKAPRELHREAVNGIMMWVSRDTLGAVEFAITGRGAGDHSGVAPANLSNVKLGAGSICVEFQWGSFQPGLVGEAAGIITLEMGSSGLMELLGWELVHKVPAACLEGVSPSTAILISTRCYHTWETGTDMADRGVGGESSASGRTGCPRSCRTAFNNLSTALVLVQSRVSSRQ</sequence>
<reference evidence="1 2" key="1">
    <citation type="submission" date="2024-03" db="EMBL/GenBank/DDBJ databases">
        <title>A high-quality draft genome sequence of Diaporthe vaccinii, a causative agent of upright dieback and viscid rot disease in cranberry plants.</title>
        <authorList>
            <person name="Sarrasin M."/>
            <person name="Lang B.F."/>
            <person name="Burger G."/>
        </authorList>
    </citation>
    <scope>NUCLEOTIDE SEQUENCE [LARGE SCALE GENOMIC DNA]</scope>
    <source>
        <strain evidence="1 2">IS7</strain>
    </source>
</reference>
<accession>A0ABR4ESC9</accession>
<organism evidence="1 2">
    <name type="scientific">Diaporthe vaccinii</name>
    <dbReference type="NCBI Taxonomy" id="105482"/>
    <lineage>
        <taxon>Eukaryota</taxon>
        <taxon>Fungi</taxon>
        <taxon>Dikarya</taxon>
        <taxon>Ascomycota</taxon>
        <taxon>Pezizomycotina</taxon>
        <taxon>Sordariomycetes</taxon>
        <taxon>Sordariomycetidae</taxon>
        <taxon>Diaporthales</taxon>
        <taxon>Diaporthaceae</taxon>
        <taxon>Diaporthe</taxon>
        <taxon>Diaporthe eres species complex</taxon>
    </lineage>
</organism>
<evidence type="ECO:0000313" key="2">
    <source>
        <dbReference type="Proteomes" id="UP001600888"/>
    </source>
</evidence>
<gene>
    <name evidence="1" type="ORF">FJTKL_08278</name>
</gene>
<keyword evidence="2" id="KW-1185">Reference proteome</keyword>
<dbReference type="EMBL" id="JBAWTH010000031">
    <property type="protein sequence ID" value="KAL2285347.1"/>
    <property type="molecule type" value="Genomic_DNA"/>
</dbReference>
<comment type="caution">
    <text evidence="1">The sequence shown here is derived from an EMBL/GenBank/DDBJ whole genome shotgun (WGS) entry which is preliminary data.</text>
</comment>
<proteinExistence type="predicted"/>
<protein>
    <submittedName>
        <fullName evidence="1">Uncharacterized protein</fullName>
    </submittedName>
</protein>
<evidence type="ECO:0000313" key="1">
    <source>
        <dbReference type="EMBL" id="KAL2285347.1"/>
    </source>
</evidence>
<dbReference type="Proteomes" id="UP001600888">
    <property type="component" value="Unassembled WGS sequence"/>
</dbReference>
<name>A0ABR4ESC9_9PEZI</name>